<sequence length="87" mass="10020">MDINSILNEREQTHGSFKDFSKINQELKGVLHSCATWNSLSDSQKEALEMIMYKVSRIMNGKADYPDHWLDVAGYATLIKNELEKDK</sequence>
<evidence type="ECO:0000313" key="3">
    <source>
        <dbReference type="Proteomes" id="UP000824019"/>
    </source>
</evidence>
<gene>
    <name evidence="2" type="ORF">KIC69_07000</name>
</gene>
<name>A0A9E1B7L8_9BACT</name>
<organism evidence="2 3">
    <name type="scientific">Campylobacter concisus</name>
    <dbReference type="NCBI Taxonomy" id="199"/>
    <lineage>
        <taxon>Bacteria</taxon>
        <taxon>Pseudomonadati</taxon>
        <taxon>Campylobacterota</taxon>
        <taxon>Epsilonproteobacteria</taxon>
        <taxon>Campylobacterales</taxon>
        <taxon>Campylobacteraceae</taxon>
        <taxon>Campylobacter</taxon>
    </lineage>
</organism>
<protein>
    <recommendedName>
        <fullName evidence="1">DUF6378 domain-containing protein</fullName>
    </recommendedName>
</protein>
<feature type="domain" description="DUF6378" evidence="1">
    <location>
        <begin position="5"/>
        <end position="80"/>
    </location>
</feature>
<proteinExistence type="predicted"/>
<dbReference type="InterPro" id="IPR045958">
    <property type="entry name" value="DUF6378"/>
</dbReference>
<dbReference type="EMBL" id="JAHAKR010000335">
    <property type="protein sequence ID" value="MBS5830559.1"/>
    <property type="molecule type" value="Genomic_DNA"/>
</dbReference>
<reference evidence="2" key="1">
    <citation type="submission" date="2021-02" db="EMBL/GenBank/DDBJ databases">
        <title>Infant gut strain persistence is associated with maternal origin, phylogeny, and functional potential including surface adhesion and iron acquisition.</title>
        <authorList>
            <person name="Lou Y.C."/>
        </authorList>
    </citation>
    <scope>NUCLEOTIDE SEQUENCE</scope>
    <source>
        <strain evidence="2">L3_101_000G1_dasL3_101_000G1_concoct_7_sub</strain>
    </source>
</reference>
<evidence type="ECO:0000259" key="1">
    <source>
        <dbReference type="Pfam" id="PF19905"/>
    </source>
</evidence>
<dbReference type="Proteomes" id="UP000824019">
    <property type="component" value="Unassembled WGS sequence"/>
</dbReference>
<comment type="caution">
    <text evidence="2">The sequence shown here is derived from an EMBL/GenBank/DDBJ whole genome shotgun (WGS) entry which is preliminary data.</text>
</comment>
<dbReference type="Pfam" id="PF19905">
    <property type="entry name" value="DUF6378"/>
    <property type="match status" value="1"/>
</dbReference>
<accession>A0A9E1B7L8</accession>
<evidence type="ECO:0000313" key="2">
    <source>
        <dbReference type="EMBL" id="MBS5830559.1"/>
    </source>
</evidence>
<dbReference type="AlphaFoldDB" id="A0A9E1B7L8"/>